<dbReference type="InterPro" id="IPR036061">
    <property type="entry name" value="CheW-like_dom_sf"/>
</dbReference>
<dbReference type="Pfam" id="PF00072">
    <property type="entry name" value="Response_reg"/>
    <property type="match status" value="1"/>
</dbReference>
<evidence type="ECO:0000259" key="3">
    <source>
        <dbReference type="PROSITE" id="PS50851"/>
    </source>
</evidence>
<dbReference type="Pfam" id="PF01584">
    <property type="entry name" value="CheW"/>
    <property type="match status" value="1"/>
</dbReference>
<dbReference type="EMBL" id="NUVX01000096">
    <property type="protein sequence ID" value="PFJ27092.1"/>
    <property type="molecule type" value="Genomic_DNA"/>
</dbReference>
<organism evidence="4 5">
    <name type="scientific">Bacillus thuringiensis</name>
    <dbReference type="NCBI Taxonomy" id="1428"/>
    <lineage>
        <taxon>Bacteria</taxon>
        <taxon>Bacillati</taxon>
        <taxon>Bacillota</taxon>
        <taxon>Bacilli</taxon>
        <taxon>Bacillales</taxon>
        <taxon>Bacillaceae</taxon>
        <taxon>Bacillus</taxon>
        <taxon>Bacillus cereus group</taxon>
    </lineage>
</organism>
<dbReference type="InterPro" id="IPR011006">
    <property type="entry name" value="CheY-like_superfamily"/>
</dbReference>
<sequence length="297" mass="33303">MLLDSGTNELEIVTYTVGKNLFSINVMKVREIIHPSYVTPIPESHPAVEGVLQVRGEIIPVINLAKALGIQSTTAPEDSKFIIAELNQMKVVFRVDEVHRIQRISWKQIEEPSSLSMGLEDTTSGIVKLDEKLILMLDYEKLVYDISPSSNMSIKDIEKSTEKHLERSDKVIYVAEDSAMLRQLLEDTLRASGYNNLTFFKNGEEALTHIESISKVNKITDVVHLLITDIEMPKMDGHHLTKQIKDNPNTQQLPVVIFSSLISNELRHKGDVVGANAQVSKPEIKTLINAIDNLLLV</sequence>
<evidence type="ECO:0000259" key="2">
    <source>
        <dbReference type="PROSITE" id="PS50110"/>
    </source>
</evidence>
<dbReference type="Proteomes" id="UP000224003">
    <property type="component" value="Unassembled WGS sequence"/>
</dbReference>
<evidence type="ECO:0000313" key="5">
    <source>
        <dbReference type="Proteomes" id="UP000224003"/>
    </source>
</evidence>
<dbReference type="InterPro" id="IPR001789">
    <property type="entry name" value="Sig_transdc_resp-reg_receiver"/>
</dbReference>
<name>A0A9X6WFR9_BACTU</name>
<dbReference type="PIRSF" id="PIRSF002867">
    <property type="entry name" value="CheV"/>
    <property type="match status" value="1"/>
</dbReference>
<dbReference type="SUPFAM" id="SSF52172">
    <property type="entry name" value="CheY-like"/>
    <property type="match status" value="1"/>
</dbReference>
<dbReference type="Gene3D" id="2.30.30.40">
    <property type="entry name" value="SH3 Domains"/>
    <property type="match status" value="1"/>
</dbReference>
<dbReference type="GO" id="GO:0000160">
    <property type="term" value="P:phosphorelay signal transduction system"/>
    <property type="evidence" value="ECO:0007669"/>
    <property type="project" value="InterPro"/>
</dbReference>
<accession>A0A9X6WFR9</accession>
<dbReference type="PANTHER" id="PTHR47233:SF3">
    <property type="entry name" value="CHEMOTAXIS PROTEIN CHEV"/>
    <property type="match status" value="1"/>
</dbReference>
<dbReference type="PROSITE" id="PS50110">
    <property type="entry name" value="RESPONSE_REGULATORY"/>
    <property type="match status" value="1"/>
</dbReference>
<feature type="modified residue" description="4-aspartylphosphate" evidence="1">
    <location>
        <position position="229"/>
    </location>
</feature>
<dbReference type="SMART" id="SM00448">
    <property type="entry name" value="REC"/>
    <property type="match status" value="1"/>
</dbReference>
<feature type="domain" description="CheW-like" evidence="3">
    <location>
        <begin position="9"/>
        <end position="148"/>
    </location>
</feature>
<gene>
    <name evidence="4" type="ORF">COJ15_34700</name>
</gene>
<feature type="domain" description="Response regulatory" evidence="2">
    <location>
        <begin position="171"/>
        <end position="296"/>
    </location>
</feature>
<dbReference type="PROSITE" id="PS50851">
    <property type="entry name" value="CHEW"/>
    <property type="match status" value="1"/>
</dbReference>
<dbReference type="Gene3D" id="2.40.50.180">
    <property type="entry name" value="CheA-289, Domain 4"/>
    <property type="match status" value="1"/>
</dbReference>
<dbReference type="Gene3D" id="3.40.50.2300">
    <property type="match status" value="1"/>
</dbReference>
<dbReference type="SUPFAM" id="SSF50341">
    <property type="entry name" value="CheW-like"/>
    <property type="match status" value="1"/>
</dbReference>
<proteinExistence type="predicted"/>
<dbReference type="InterPro" id="IPR024181">
    <property type="entry name" value="Chemotax_regulator_CheV"/>
</dbReference>
<dbReference type="InterPro" id="IPR002545">
    <property type="entry name" value="CheW-lke_dom"/>
</dbReference>
<reference evidence="4 5" key="1">
    <citation type="submission" date="2017-09" db="EMBL/GenBank/DDBJ databases">
        <title>Large-scale bioinformatics analysis of Bacillus genomes uncovers conserved roles of natural products in bacterial physiology.</title>
        <authorList>
            <consortium name="Agbiome Team Llc"/>
            <person name="Bleich R.M."/>
            <person name="Grubbs K.J."/>
            <person name="Santa Maria K.C."/>
            <person name="Allen S.E."/>
            <person name="Farag S."/>
            <person name="Shank E.A."/>
            <person name="Bowers A."/>
        </authorList>
    </citation>
    <scope>NUCLEOTIDE SEQUENCE [LARGE SCALE GENOMIC DNA]</scope>
    <source>
        <strain evidence="4 5">AFS085496</strain>
    </source>
</reference>
<keyword evidence="1" id="KW-0597">Phosphoprotein</keyword>
<dbReference type="AlphaFoldDB" id="A0A9X6WFR9"/>
<evidence type="ECO:0000256" key="1">
    <source>
        <dbReference type="PROSITE-ProRule" id="PRU00169"/>
    </source>
</evidence>
<protein>
    <submittedName>
        <fullName evidence="4">Chemotaxis protein CheV</fullName>
    </submittedName>
</protein>
<dbReference type="GO" id="GO:0006935">
    <property type="term" value="P:chemotaxis"/>
    <property type="evidence" value="ECO:0007669"/>
    <property type="project" value="InterPro"/>
</dbReference>
<dbReference type="SMART" id="SM00260">
    <property type="entry name" value="CheW"/>
    <property type="match status" value="1"/>
</dbReference>
<comment type="caution">
    <text evidence="4">The sequence shown here is derived from an EMBL/GenBank/DDBJ whole genome shotgun (WGS) entry which is preliminary data.</text>
</comment>
<dbReference type="PANTHER" id="PTHR47233">
    <property type="entry name" value="CHEMOTAXIS PROTEIN CHEV"/>
    <property type="match status" value="1"/>
</dbReference>
<evidence type="ECO:0000313" key="4">
    <source>
        <dbReference type="EMBL" id="PFJ27092.1"/>
    </source>
</evidence>